<dbReference type="PANTHER" id="PTHR46796">
    <property type="entry name" value="HTH-TYPE TRANSCRIPTIONAL ACTIVATOR RHAS-RELATED"/>
    <property type="match status" value="1"/>
</dbReference>
<sequence>MAMMEEGPVPTFKVKECYAGTITNPPGQLYGPRPQRELQLVLLHTGSMFLDIDGQVTEVLPGHVVLLMPDTMIRIAFSEKTETWHRWITIHSYEIEEDVLVQLARLPGILPISERMNQLVDILVGLQQQDFPDSTVRHTLALGAFQLYAEECGKHFASNVHPAVSLTKSFIKERFREELSLAELANAALVSTGHLLRLFRQHESLTPMQYLWNYRVLRGVELLRTTGLPIGEVAERCGFKTSYHFARMIKSTVGLTPTEIQKNEKSFSPEGVFTA</sequence>
<evidence type="ECO:0000313" key="7">
    <source>
        <dbReference type="Proteomes" id="UP001493487"/>
    </source>
</evidence>
<evidence type="ECO:0000256" key="4">
    <source>
        <dbReference type="ARBA" id="ARBA00023163"/>
    </source>
</evidence>
<reference evidence="6 7" key="1">
    <citation type="journal article" date="2023" name="Genome Announc.">
        <title>Pan-Genome Analyses of the Genus Cohnella and Proposal of the Novel Species Cohnella silvisoli sp. nov., Isolated from Forest Soil.</title>
        <authorList>
            <person name="Wang C."/>
            <person name="Mao L."/>
            <person name="Bao G."/>
            <person name="Zhu H."/>
        </authorList>
    </citation>
    <scope>NUCLEOTIDE SEQUENCE [LARGE SCALE GENOMIC DNA]</scope>
    <source>
        <strain evidence="6 7">NL03-T5-1</strain>
    </source>
</reference>
<keyword evidence="2" id="KW-0238">DNA-binding</keyword>
<accession>A0ABV1L035</accession>
<organism evidence="6 7">
    <name type="scientific">Cohnella silvisoli</name>
    <dbReference type="NCBI Taxonomy" id="2873699"/>
    <lineage>
        <taxon>Bacteria</taxon>
        <taxon>Bacillati</taxon>
        <taxon>Bacillota</taxon>
        <taxon>Bacilli</taxon>
        <taxon>Bacillales</taxon>
        <taxon>Paenibacillaceae</taxon>
        <taxon>Cohnella</taxon>
    </lineage>
</organism>
<dbReference type="InterPro" id="IPR018060">
    <property type="entry name" value="HTH_AraC"/>
</dbReference>
<name>A0ABV1L035_9BACL</name>
<dbReference type="Pfam" id="PF12833">
    <property type="entry name" value="HTH_18"/>
    <property type="match status" value="1"/>
</dbReference>
<dbReference type="SUPFAM" id="SSF51215">
    <property type="entry name" value="Regulatory protein AraC"/>
    <property type="match status" value="1"/>
</dbReference>
<evidence type="ECO:0000256" key="2">
    <source>
        <dbReference type="ARBA" id="ARBA00023125"/>
    </source>
</evidence>
<gene>
    <name evidence="6" type="ORF">QJS35_25000</name>
</gene>
<dbReference type="Gene3D" id="1.10.10.60">
    <property type="entry name" value="Homeodomain-like"/>
    <property type="match status" value="1"/>
</dbReference>
<evidence type="ECO:0000313" key="6">
    <source>
        <dbReference type="EMBL" id="MEQ4485650.1"/>
    </source>
</evidence>
<dbReference type="EMBL" id="JASKHM010000016">
    <property type="protein sequence ID" value="MEQ4485650.1"/>
    <property type="molecule type" value="Genomic_DNA"/>
</dbReference>
<evidence type="ECO:0000256" key="3">
    <source>
        <dbReference type="ARBA" id="ARBA00023159"/>
    </source>
</evidence>
<comment type="caution">
    <text evidence="6">The sequence shown here is derived from an EMBL/GenBank/DDBJ whole genome shotgun (WGS) entry which is preliminary data.</text>
</comment>
<dbReference type="InterPro" id="IPR037923">
    <property type="entry name" value="HTH-like"/>
</dbReference>
<keyword evidence="4" id="KW-0804">Transcription</keyword>
<keyword evidence="1" id="KW-0805">Transcription regulation</keyword>
<dbReference type="SUPFAM" id="SSF46689">
    <property type="entry name" value="Homeodomain-like"/>
    <property type="match status" value="2"/>
</dbReference>
<dbReference type="InterPro" id="IPR009057">
    <property type="entry name" value="Homeodomain-like_sf"/>
</dbReference>
<proteinExistence type="predicted"/>
<feature type="domain" description="HTH araC/xylS-type" evidence="5">
    <location>
        <begin position="165"/>
        <end position="263"/>
    </location>
</feature>
<keyword evidence="3" id="KW-0010">Activator</keyword>
<dbReference type="InterPro" id="IPR018062">
    <property type="entry name" value="HTH_AraC-typ_CS"/>
</dbReference>
<protein>
    <submittedName>
        <fullName evidence="6">AraC family transcriptional regulator</fullName>
    </submittedName>
</protein>
<dbReference type="Pfam" id="PF02311">
    <property type="entry name" value="AraC_binding"/>
    <property type="match status" value="1"/>
</dbReference>
<evidence type="ECO:0000256" key="1">
    <source>
        <dbReference type="ARBA" id="ARBA00023015"/>
    </source>
</evidence>
<dbReference type="Proteomes" id="UP001493487">
    <property type="component" value="Unassembled WGS sequence"/>
</dbReference>
<evidence type="ECO:0000259" key="5">
    <source>
        <dbReference type="PROSITE" id="PS01124"/>
    </source>
</evidence>
<dbReference type="PROSITE" id="PS01124">
    <property type="entry name" value="HTH_ARAC_FAMILY_2"/>
    <property type="match status" value="1"/>
</dbReference>
<dbReference type="PROSITE" id="PS00041">
    <property type="entry name" value="HTH_ARAC_FAMILY_1"/>
    <property type="match status" value="1"/>
</dbReference>
<dbReference type="SMART" id="SM00342">
    <property type="entry name" value="HTH_ARAC"/>
    <property type="match status" value="1"/>
</dbReference>
<dbReference type="InterPro" id="IPR050204">
    <property type="entry name" value="AraC_XylS_family_regulators"/>
</dbReference>
<dbReference type="InterPro" id="IPR003313">
    <property type="entry name" value="AraC-bd"/>
</dbReference>
<keyword evidence="7" id="KW-1185">Reference proteome</keyword>
<dbReference type="RefSeq" id="WP_232188007.1">
    <property type="nucleotide sequence ID" value="NZ_JAIOAP010000015.1"/>
</dbReference>